<keyword evidence="2" id="KW-1185">Reference proteome</keyword>
<evidence type="ECO:0000313" key="1">
    <source>
        <dbReference type="EMBL" id="KAL3958863.1"/>
    </source>
</evidence>
<protein>
    <submittedName>
        <fullName evidence="1">Uncharacterized protein</fullName>
    </submittedName>
</protein>
<dbReference type="EMBL" id="JBGNUJ010000006">
    <property type="protein sequence ID" value="KAL3958863.1"/>
    <property type="molecule type" value="Genomic_DNA"/>
</dbReference>
<reference evidence="1" key="1">
    <citation type="submission" date="2024-12" db="EMBL/GenBank/DDBJ databases">
        <title>Comparative genomics and development of molecular markers within Purpureocillium lilacinum and among Purpureocillium species.</title>
        <authorList>
            <person name="Yeh Z.-Y."/>
            <person name="Ni N.-T."/>
            <person name="Lo P.-H."/>
            <person name="Mushyakhwo K."/>
            <person name="Lin C.-F."/>
            <person name="Nai Y.-S."/>
        </authorList>
    </citation>
    <scope>NUCLEOTIDE SEQUENCE</scope>
    <source>
        <strain evidence="1">NCHU-NPUST-175</strain>
    </source>
</reference>
<dbReference type="Proteomes" id="UP001638806">
    <property type="component" value="Unassembled WGS sequence"/>
</dbReference>
<evidence type="ECO:0000313" key="2">
    <source>
        <dbReference type="Proteomes" id="UP001638806"/>
    </source>
</evidence>
<name>A0ACC4DS74_PURLI</name>
<comment type="caution">
    <text evidence="1">The sequence shown here is derived from an EMBL/GenBank/DDBJ whole genome shotgun (WGS) entry which is preliminary data.</text>
</comment>
<organism evidence="1 2">
    <name type="scientific">Purpureocillium lilacinum</name>
    <name type="common">Paecilomyces lilacinus</name>
    <dbReference type="NCBI Taxonomy" id="33203"/>
    <lineage>
        <taxon>Eukaryota</taxon>
        <taxon>Fungi</taxon>
        <taxon>Dikarya</taxon>
        <taxon>Ascomycota</taxon>
        <taxon>Pezizomycotina</taxon>
        <taxon>Sordariomycetes</taxon>
        <taxon>Hypocreomycetidae</taxon>
        <taxon>Hypocreales</taxon>
        <taxon>Ophiocordycipitaceae</taxon>
        <taxon>Purpureocillium</taxon>
    </lineage>
</organism>
<proteinExistence type="predicted"/>
<sequence>MGIRPRDDLPPGWVRDGDWVVPWWHSREGIIVKWVIFLVIFLLIMGYILGGYWHAKRGCERASSRWRTTDAWSVDGRINLHTRRLPHGQHGTPVYDPNRPPMYPGQPAGPPEGGSKVDPSQWRTEPTRRAPESNPAPDYAPPAGPPPANTR</sequence>
<accession>A0ACC4DS74</accession>
<gene>
    <name evidence="1" type="ORF">ACCO45_007025</name>
</gene>